<dbReference type="GO" id="GO:0009279">
    <property type="term" value="C:cell outer membrane"/>
    <property type="evidence" value="ECO:0007669"/>
    <property type="project" value="UniProtKB-SubCell"/>
</dbReference>
<evidence type="ECO:0000259" key="11">
    <source>
        <dbReference type="Pfam" id="PF00593"/>
    </source>
</evidence>
<comment type="caution">
    <text evidence="13">The sequence shown here is derived from an EMBL/GenBank/DDBJ whole genome shotgun (WGS) entry which is preliminary data.</text>
</comment>
<evidence type="ECO:0000313" key="13">
    <source>
        <dbReference type="EMBL" id="PZP32136.1"/>
    </source>
</evidence>
<keyword evidence="5" id="KW-0812">Transmembrane</keyword>
<evidence type="ECO:0000259" key="12">
    <source>
        <dbReference type="Pfam" id="PF07715"/>
    </source>
</evidence>
<evidence type="ECO:0000313" key="14">
    <source>
        <dbReference type="Proteomes" id="UP000249633"/>
    </source>
</evidence>
<evidence type="ECO:0000256" key="9">
    <source>
        <dbReference type="ARBA" id="ARBA00023237"/>
    </source>
</evidence>
<dbReference type="InterPro" id="IPR000531">
    <property type="entry name" value="Beta-barrel_TonB"/>
</dbReference>
<keyword evidence="4" id="KW-1134">Transmembrane beta strand</keyword>
<dbReference type="Pfam" id="PF00593">
    <property type="entry name" value="TonB_dep_Rec_b-barrel"/>
    <property type="match status" value="1"/>
</dbReference>
<dbReference type="EMBL" id="QFOD01000009">
    <property type="protein sequence ID" value="PZP32136.1"/>
    <property type="molecule type" value="Genomic_DNA"/>
</dbReference>
<evidence type="ECO:0000256" key="4">
    <source>
        <dbReference type="ARBA" id="ARBA00022452"/>
    </source>
</evidence>
<keyword evidence="6 10" id="KW-0798">TonB box</keyword>
<dbReference type="InterPro" id="IPR037066">
    <property type="entry name" value="Plug_dom_sf"/>
</dbReference>
<comment type="subcellular location">
    <subcellularLocation>
        <location evidence="1">Cell outer membrane</location>
        <topology evidence="1">Multi-pass membrane protein</topology>
    </subcellularLocation>
</comment>
<dbReference type="Gene3D" id="2.170.130.10">
    <property type="entry name" value="TonB-dependent receptor, plug domain"/>
    <property type="match status" value="1"/>
</dbReference>
<evidence type="ECO:0000256" key="10">
    <source>
        <dbReference type="RuleBase" id="RU003357"/>
    </source>
</evidence>
<dbReference type="SUPFAM" id="SSF56935">
    <property type="entry name" value="Porins"/>
    <property type="match status" value="1"/>
</dbReference>
<dbReference type="InterPro" id="IPR036942">
    <property type="entry name" value="Beta-barrel_TonB_sf"/>
</dbReference>
<dbReference type="Proteomes" id="UP000249633">
    <property type="component" value="Unassembled WGS sequence"/>
</dbReference>
<keyword evidence="3" id="KW-0813">Transport</keyword>
<evidence type="ECO:0000256" key="3">
    <source>
        <dbReference type="ARBA" id="ARBA00022448"/>
    </source>
</evidence>
<evidence type="ECO:0000256" key="7">
    <source>
        <dbReference type="ARBA" id="ARBA00023136"/>
    </source>
</evidence>
<dbReference type="Gene3D" id="2.40.170.20">
    <property type="entry name" value="TonB-dependent receptor, beta-barrel domain"/>
    <property type="match status" value="1"/>
</dbReference>
<dbReference type="GO" id="GO:0015344">
    <property type="term" value="F:siderophore uptake transmembrane transporter activity"/>
    <property type="evidence" value="ECO:0007669"/>
    <property type="project" value="TreeGrafter"/>
</dbReference>
<evidence type="ECO:0000256" key="1">
    <source>
        <dbReference type="ARBA" id="ARBA00004571"/>
    </source>
</evidence>
<protein>
    <submittedName>
        <fullName evidence="13">TonB-dependent receptor</fullName>
    </submittedName>
</protein>
<evidence type="ECO:0000256" key="8">
    <source>
        <dbReference type="ARBA" id="ARBA00023170"/>
    </source>
</evidence>
<keyword evidence="8 13" id="KW-0675">Receptor</keyword>
<feature type="domain" description="TonB-dependent receptor-like beta-barrel" evidence="11">
    <location>
        <begin position="240"/>
        <end position="629"/>
    </location>
</feature>
<evidence type="ECO:0000256" key="2">
    <source>
        <dbReference type="ARBA" id="ARBA00009810"/>
    </source>
</evidence>
<evidence type="ECO:0000256" key="6">
    <source>
        <dbReference type="ARBA" id="ARBA00023077"/>
    </source>
</evidence>
<dbReference type="InterPro" id="IPR039426">
    <property type="entry name" value="TonB-dep_rcpt-like"/>
</dbReference>
<name>A0A2W5FGY5_9BURK</name>
<dbReference type="GO" id="GO:0044718">
    <property type="term" value="P:siderophore transmembrane transport"/>
    <property type="evidence" value="ECO:0007669"/>
    <property type="project" value="TreeGrafter"/>
</dbReference>
<sequence>MPAGAAEADPARLERVEVSSRARLGEAESASEGEVGVERLALRPLLRPAELLEAMPGMTVTQHSGDGKANQYFLRGYNLDHGSDFATFVQGMPVNMASHAHGQGYMDLNFLIPELVESLRYRKGAFAAEDGDFATTGASRIGYTGEIARPYLQLTAGPHGYQRGLAAGSTRLGAGWTALGALEGSRYDGPWDQPEGLHRRNAVLRLSQGDERNGAHLDLLGYSAAWRASEHVPERAIDSGEIGRWGTLSPDDGGRTHRHSLSGGLAWNTGAGQWSADAWVIDYALNLFSAPSGLINGPQGDQHEQADHRRLWGGSLRQQLPAAALPAGQTLSWGLQWRHDRIGTLGLYDTVDRVRTHTVREDRVSQDSLGLFAEWGSRWTDWLRSTIGARWDRLQARITPTGGEFNADNGGRAQQSQFSPKLGLIARLGADTEAYLHWARAFRSNDARGATTTVNPADGSATDALPLLARTTTAELGLRTRPTPHWTSSLALWQANLASELVFVGDEGVTEARGASRRVGLEWSNDVQLGRDWLIDADLAWSRARFVDPVDTPLGRGTRVPNAVPLSGSLSAAWQPGGRWSAGLKLRYLGSYALEETGAQRSGAVLTINGRAGLRLNERWELGLDVLNLLNRRANDIEYWGAACTRAEGPACNGGQGLDGRLVHPMEPRSLRLSLRALL</sequence>
<comment type="similarity">
    <text evidence="2 10">Belongs to the TonB-dependent receptor family.</text>
</comment>
<keyword evidence="7 10" id="KW-0472">Membrane</keyword>
<dbReference type="AlphaFoldDB" id="A0A2W5FGY5"/>
<evidence type="ECO:0000256" key="5">
    <source>
        <dbReference type="ARBA" id="ARBA00022692"/>
    </source>
</evidence>
<accession>A0A2W5FGY5</accession>
<dbReference type="PANTHER" id="PTHR30069">
    <property type="entry name" value="TONB-DEPENDENT OUTER MEMBRANE RECEPTOR"/>
    <property type="match status" value="1"/>
</dbReference>
<organism evidence="13 14">
    <name type="scientific">Roseateles depolymerans</name>
    <dbReference type="NCBI Taxonomy" id="76731"/>
    <lineage>
        <taxon>Bacteria</taxon>
        <taxon>Pseudomonadati</taxon>
        <taxon>Pseudomonadota</taxon>
        <taxon>Betaproteobacteria</taxon>
        <taxon>Burkholderiales</taxon>
        <taxon>Sphaerotilaceae</taxon>
        <taxon>Roseateles</taxon>
    </lineage>
</organism>
<keyword evidence="9" id="KW-0998">Cell outer membrane</keyword>
<dbReference type="PANTHER" id="PTHR30069:SF36">
    <property type="entry name" value="BLL6948 PROTEIN"/>
    <property type="match status" value="1"/>
</dbReference>
<reference evidence="13 14" key="1">
    <citation type="submission" date="2017-08" db="EMBL/GenBank/DDBJ databases">
        <title>Infants hospitalized years apart are colonized by the same room-sourced microbial strains.</title>
        <authorList>
            <person name="Brooks B."/>
            <person name="Olm M.R."/>
            <person name="Firek B.A."/>
            <person name="Baker R."/>
            <person name="Thomas B.C."/>
            <person name="Morowitz M.J."/>
            <person name="Banfield J.F."/>
        </authorList>
    </citation>
    <scope>NUCLEOTIDE SEQUENCE [LARGE SCALE GENOMIC DNA]</scope>
    <source>
        <strain evidence="13">S2_012_000_R2_81</strain>
    </source>
</reference>
<dbReference type="Pfam" id="PF07715">
    <property type="entry name" value="Plug"/>
    <property type="match status" value="1"/>
</dbReference>
<feature type="domain" description="TonB-dependent receptor plug" evidence="12">
    <location>
        <begin position="35"/>
        <end position="137"/>
    </location>
</feature>
<proteinExistence type="inferred from homology"/>
<gene>
    <name evidence="13" type="ORF">DI603_11770</name>
</gene>
<dbReference type="InterPro" id="IPR012910">
    <property type="entry name" value="Plug_dom"/>
</dbReference>